<dbReference type="SUPFAM" id="SSF56176">
    <property type="entry name" value="FAD-binding/transporter-associated domain-like"/>
    <property type="match status" value="1"/>
</dbReference>
<dbReference type="Proteomes" id="UP000226079">
    <property type="component" value="Unassembled WGS sequence"/>
</dbReference>
<dbReference type="OrthoDB" id="143770at2"/>
<proteinExistence type="predicted"/>
<organism evidence="3 4">
    <name type="scientific">Propionicimonas paludicola</name>
    <dbReference type="NCBI Taxonomy" id="185243"/>
    <lineage>
        <taxon>Bacteria</taxon>
        <taxon>Bacillati</taxon>
        <taxon>Actinomycetota</taxon>
        <taxon>Actinomycetes</taxon>
        <taxon>Propionibacteriales</taxon>
        <taxon>Nocardioidaceae</taxon>
        <taxon>Propionicimonas</taxon>
    </lineage>
</organism>
<dbReference type="GO" id="GO:0016020">
    <property type="term" value="C:membrane"/>
    <property type="evidence" value="ECO:0007669"/>
    <property type="project" value="InterPro"/>
</dbReference>
<dbReference type="PANTHER" id="PTHR43762">
    <property type="entry name" value="L-GULONOLACTONE OXIDASE"/>
    <property type="match status" value="1"/>
</dbReference>
<evidence type="ECO:0000256" key="1">
    <source>
        <dbReference type="ARBA" id="ARBA00023002"/>
    </source>
</evidence>
<comment type="caution">
    <text evidence="3">The sequence shown here is derived from an EMBL/GenBank/DDBJ whole genome shotgun (WGS) entry which is preliminary data.</text>
</comment>
<dbReference type="GO" id="GO:0003885">
    <property type="term" value="F:D-arabinono-1,4-lactone oxidase activity"/>
    <property type="evidence" value="ECO:0007669"/>
    <property type="project" value="InterPro"/>
</dbReference>
<dbReference type="InterPro" id="IPR007173">
    <property type="entry name" value="ALO_C"/>
</dbReference>
<evidence type="ECO:0000313" key="4">
    <source>
        <dbReference type="Proteomes" id="UP000226079"/>
    </source>
</evidence>
<dbReference type="Gene3D" id="3.30.465.10">
    <property type="match status" value="1"/>
</dbReference>
<name>A0A2A9CSB5_9ACTN</name>
<dbReference type="InterPro" id="IPR010031">
    <property type="entry name" value="FAD_lactone_oxidase-like"/>
</dbReference>
<accession>A0A2A9CSB5</accession>
<feature type="domain" description="FAD-binding PCMH-type" evidence="2">
    <location>
        <begin position="22"/>
        <end position="207"/>
    </location>
</feature>
<dbReference type="EMBL" id="PDJC01000001">
    <property type="protein sequence ID" value="PFG17268.1"/>
    <property type="molecule type" value="Genomic_DNA"/>
</dbReference>
<dbReference type="Pfam" id="PF04030">
    <property type="entry name" value="ALO"/>
    <property type="match status" value="1"/>
</dbReference>
<keyword evidence="4" id="KW-1185">Reference proteome</keyword>
<dbReference type="InterPro" id="IPR016166">
    <property type="entry name" value="FAD-bd_PCMH"/>
</dbReference>
<dbReference type="Gene3D" id="1.10.45.10">
    <property type="entry name" value="Vanillyl-alcohol Oxidase, Chain A, domain 4"/>
    <property type="match status" value="1"/>
</dbReference>
<dbReference type="InterPro" id="IPR016169">
    <property type="entry name" value="FAD-bd_PCMH_sub2"/>
</dbReference>
<dbReference type="RefSeq" id="WP_098460712.1">
    <property type="nucleotide sequence ID" value="NZ_PDJC01000001.1"/>
</dbReference>
<dbReference type="PROSITE" id="PS51387">
    <property type="entry name" value="FAD_PCMH"/>
    <property type="match status" value="1"/>
</dbReference>
<dbReference type="InterPro" id="IPR036318">
    <property type="entry name" value="FAD-bd_PCMH-like_sf"/>
</dbReference>
<gene>
    <name evidence="3" type="ORF">ATK74_1834</name>
</gene>
<sequence length="477" mass="51142">MSTSTAPDLPTATTRLTGWGRTAASTSQLLRTPDVELIAKAVAQVADANADSPSHLRRGIIARGLGRSYGDVAQNAGGIVVDMTALNTIHSIDAAAATVDVDAGVSLDALMRAALPYGLWVPVLPGTRQVTIGGAIGCDVHGKNHHSAGSFGDHVASMQLLVADGRVLTITPEGSPDDPDASIFWATVGGVGLTGIILRVVLNMTRTETAYFLADGVVTHTLDETIAVHSDGTEANYDYSSAWFDAISPAPKLGRAALSRGSLATLDQLREHAPKLAADPLAFNAKPFFDLPDVFPNGLANKLTFGVLGNLWYAKSGNYTNKIQSLTGFYHPLDMFGEWNRAYGSHGFLQYQFVVPPTAVIEFKQLIADIQASGHYSFLNVFKLFGEGNRAPLSYPMAGWNVCVDFPIKAGLHEFLHGLDARILSFGGRLYTAKDSRTSAATFHAMYPELDSWIATRRRVDPNGVFVSDLARRLELV</sequence>
<reference evidence="3 4" key="1">
    <citation type="submission" date="2017-10" db="EMBL/GenBank/DDBJ databases">
        <title>Sequencing the genomes of 1000 actinobacteria strains.</title>
        <authorList>
            <person name="Klenk H.-P."/>
        </authorList>
    </citation>
    <scope>NUCLEOTIDE SEQUENCE [LARGE SCALE GENOMIC DNA]</scope>
    <source>
        <strain evidence="3 4">DSM 15597</strain>
    </source>
</reference>
<dbReference type="GO" id="GO:0071949">
    <property type="term" value="F:FAD binding"/>
    <property type="evidence" value="ECO:0007669"/>
    <property type="project" value="InterPro"/>
</dbReference>
<protein>
    <submittedName>
        <fullName evidence="3">Decaprenylphospho-beta-D-ribofuranose 2-oxidase</fullName>
    </submittedName>
</protein>
<dbReference type="InterPro" id="IPR006094">
    <property type="entry name" value="Oxid_FAD_bind_N"/>
</dbReference>
<keyword evidence="1" id="KW-0560">Oxidoreductase</keyword>
<evidence type="ECO:0000259" key="2">
    <source>
        <dbReference type="PROSITE" id="PS51387"/>
    </source>
</evidence>
<dbReference type="PANTHER" id="PTHR43762:SF1">
    <property type="entry name" value="D-ARABINONO-1,4-LACTONE OXIDASE"/>
    <property type="match status" value="1"/>
</dbReference>
<evidence type="ECO:0000313" key="3">
    <source>
        <dbReference type="EMBL" id="PFG17268.1"/>
    </source>
</evidence>
<dbReference type="InterPro" id="IPR016171">
    <property type="entry name" value="Vanillyl_alc_oxidase_C-sub2"/>
</dbReference>
<dbReference type="Pfam" id="PF01565">
    <property type="entry name" value="FAD_binding_4"/>
    <property type="match status" value="1"/>
</dbReference>
<dbReference type="AlphaFoldDB" id="A0A2A9CSB5"/>